<protein>
    <submittedName>
        <fullName evidence="5">Uncharacterized protein</fullName>
    </submittedName>
</protein>
<feature type="repeat" description="ANK" evidence="3">
    <location>
        <begin position="349"/>
        <end position="376"/>
    </location>
</feature>
<evidence type="ECO:0000256" key="1">
    <source>
        <dbReference type="ARBA" id="ARBA00022737"/>
    </source>
</evidence>
<evidence type="ECO:0000256" key="2">
    <source>
        <dbReference type="ARBA" id="ARBA00023043"/>
    </source>
</evidence>
<dbReference type="Proteomes" id="UP000236290">
    <property type="component" value="Unassembled WGS sequence"/>
</dbReference>
<dbReference type="InterPro" id="IPR036770">
    <property type="entry name" value="Ankyrin_rpt-contain_sf"/>
</dbReference>
<feature type="repeat" description="ANK" evidence="3">
    <location>
        <begin position="217"/>
        <end position="249"/>
    </location>
</feature>
<evidence type="ECO:0000313" key="5">
    <source>
        <dbReference type="EMBL" id="PNP52890.1"/>
    </source>
</evidence>
<dbReference type="PRINTS" id="PR01415">
    <property type="entry name" value="ANKYRIN"/>
</dbReference>
<comment type="caution">
    <text evidence="5">The sequence shown here is derived from an EMBL/GenBank/DDBJ whole genome shotgun (WGS) entry which is preliminary data.</text>
</comment>
<organism evidence="5 6">
    <name type="scientific">Trichoderma harzianum</name>
    <name type="common">Hypocrea lixii</name>
    <dbReference type="NCBI Taxonomy" id="5544"/>
    <lineage>
        <taxon>Eukaryota</taxon>
        <taxon>Fungi</taxon>
        <taxon>Dikarya</taxon>
        <taxon>Ascomycota</taxon>
        <taxon>Pezizomycotina</taxon>
        <taxon>Sordariomycetes</taxon>
        <taxon>Hypocreomycetidae</taxon>
        <taxon>Hypocreales</taxon>
        <taxon>Hypocreaceae</taxon>
        <taxon>Trichoderma</taxon>
    </lineage>
</organism>
<feature type="repeat" description="ANK" evidence="3">
    <location>
        <begin position="250"/>
        <end position="282"/>
    </location>
</feature>
<name>A0A2K0U546_TRIHA</name>
<feature type="repeat" description="ANK" evidence="3">
    <location>
        <begin position="283"/>
        <end position="315"/>
    </location>
</feature>
<dbReference type="InterPro" id="IPR051631">
    <property type="entry name" value="Ankyrin-KH/SAM_domain"/>
</dbReference>
<dbReference type="PROSITE" id="PS50088">
    <property type="entry name" value="ANK_REPEAT"/>
    <property type="match status" value="6"/>
</dbReference>
<feature type="repeat" description="ANK" evidence="3">
    <location>
        <begin position="316"/>
        <end position="348"/>
    </location>
</feature>
<dbReference type="OrthoDB" id="20872at2759"/>
<dbReference type="SMART" id="SM00248">
    <property type="entry name" value="ANK"/>
    <property type="match status" value="6"/>
</dbReference>
<evidence type="ECO:0000256" key="4">
    <source>
        <dbReference type="SAM" id="Coils"/>
    </source>
</evidence>
<dbReference type="GO" id="GO:0005737">
    <property type="term" value="C:cytoplasm"/>
    <property type="evidence" value="ECO:0007669"/>
    <property type="project" value="TreeGrafter"/>
</dbReference>
<dbReference type="PANTHER" id="PTHR23206">
    <property type="entry name" value="MASK PROTEIN"/>
    <property type="match status" value="1"/>
</dbReference>
<feature type="repeat" description="ANK" evidence="3">
    <location>
        <begin position="184"/>
        <end position="216"/>
    </location>
</feature>
<gene>
    <name evidence="5" type="ORF">THARTR1_06731</name>
</gene>
<accession>A0A2K0U546</accession>
<sequence>MGEMRYIKCVSGSEETRAQDQCNDDQTADQIEGEKTGMGLEEDIVQERKKHQAELLVLKEQMREEMARQNAELQRVFKEECDKLKESIRFNEEEKNQLKQGSKDVHARNEGEFIELQKKLEVLEQQTKGHADREHSRAQEYEERIRNMEEVNRIQQETLERQAKERSKREKHEAWLQARRNKNNNGTSLHEAAVSGRVNVIRSLLDRGANIEAENRDGNSPLFMAAWHGQVAVAEMLLNRGAYVQPVNNYGNTPLHDAAQTGQVAMAVLLVDRGADIEAKNHDGNSPLFMAAWHGKVAVAKMLLNRGANIQLANEYGNTSLHDAAQTGQVAMAKLLLDRGANIEARSKSKETPLGCALRNGKQDVVKLLRDRGARR</sequence>
<keyword evidence="4" id="KW-0175">Coiled coil</keyword>
<dbReference type="InterPro" id="IPR002110">
    <property type="entry name" value="Ankyrin_rpt"/>
</dbReference>
<dbReference type="SUPFAM" id="SSF48403">
    <property type="entry name" value="Ankyrin repeat"/>
    <property type="match status" value="1"/>
</dbReference>
<evidence type="ECO:0000313" key="6">
    <source>
        <dbReference type="Proteomes" id="UP000236290"/>
    </source>
</evidence>
<dbReference type="PANTHER" id="PTHR23206:SF7">
    <property type="entry name" value="PROTEIN KINASE DOMAIN-CONTAINING PROTEIN"/>
    <property type="match status" value="1"/>
</dbReference>
<proteinExistence type="predicted"/>
<dbReference type="AlphaFoldDB" id="A0A2K0U546"/>
<dbReference type="Gene3D" id="1.25.40.20">
    <property type="entry name" value="Ankyrin repeat-containing domain"/>
    <property type="match status" value="3"/>
</dbReference>
<keyword evidence="2 3" id="KW-0040">ANK repeat</keyword>
<evidence type="ECO:0000256" key="3">
    <source>
        <dbReference type="PROSITE-ProRule" id="PRU00023"/>
    </source>
</evidence>
<feature type="coiled-coil region" evidence="4">
    <location>
        <begin position="48"/>
        <end position="165"/>
    </location>
</feature>
<reference evidence="5 6" key="1">
    <citation type="submission" date="2017-02" db="EMBL/GenBank/DDBJ databases">
        <title>Genomes of Trichoderma spp. with biocontrol activity.</title>
        <authorList>
            <person name="Gardiner D."/>
            <person name="Kazan K."/>
            <person name="Vos C."/>
            <person name="Harvey P."/>
        </authorList>
    </citation>
    <scope>NUCLEOTIDE SEQUENCE [LARGE SCALE GENOMIC DNA]</scope>
    <source>
        <strain evidence="5 6">Tr1</strain>
    </source>
</reference>
<keyword evidence="1" id="KW-0677">Repeat</keyword>
<dbReference type="EMBL" id="MTYI01000090">
    <property type="protein sequence ID" value="PNP52890.1"/>
    <property type="molecule type" value="Genomic_DNA"/>
</dbReference>
<dbReference type="Pfam" id="PF12796">
    <property type="entry name" value="Ank_2"/>
    <property type="match status" value="2"/>
</dbReference>
<dbReference type="PROSITE" id="PS50297">
    <property type="entry name" value="ANK_REP_REGION"/>
    <property type="match status" value="6"/>
</dbReference>